<name>A0AAD7SLY5_9TELE</name>
<gene>
    <name evidence="2" type="ORF">AAFF_G00329670</name>
</gene>
<evidence type="ECO:0000256" key="1">
    <source>
        <dbReference type="SAM" id="MobiDB-lite"/>
    </source>
</evidence>
<evidence type="ECO:0000313" key="3">
    <source>
        <dbReference type="Proteomes" id="UP001221898"/>
    </source>
</evidence>
<proteinExistence type="predicted"/>
<dbReference type="EMBL" id="JAINUG010000050">
    <property type="protein sequence ID" value="KAJ8405046.1"/>
    <property type="molecule type" value="Genomic_DNA"/>
</dbReference>
<organism evidence="2 3">
    <name type="scientific">Aldrovandia affinis</name>
    <dbReference type="NCBI Taxonomy" id="143900"/>
    <lineage>
        <taxon>Eukaryota</taxon>
        <taxon>Metazoa</taxon>
        <taxon>Chordata</taxon>
        <taxon>Craniata</taxon>
        <taxon>Vertebrata</taxon>
        <taxon>Euteleostomi</taxon>
        <taxon>Actinopterygii</taxon>
        <taxon>Neopterygii</taxon>
        <taxon>Teleostei</taxon>
        <taxon>Notacanthiformes</taxon>
        <taxon>Halosauridae</taxon>
        <taxon>Aldrovandia</taxon>
    </lineage>
</organism>
<comment type="caution">
    <text evidence="2">The sequence shown here is derived from an EMBL/GenBank/DDBJ whole genome shotgun (WGS) entry which is preliminary data.</text>
</comment>
<sequence>MFFRWRGNLRDSPLAAVGRPSPSPAALARPTGLWDSPASPPCRPAPRAPLSRVCSRQHKSDSSTEQLDSMFRCSVAVRVLESGSCM</sequence>
<reference evidence="2" key="1">
    <citation type="journal article" date="2023" name="Science">
        <title>Genome structures resolve the early diversification of teleost fishes.</title>
        <authorList>
            <person name="Parey E."/>
            <person name="Louis A."/>
            <person name="Montfort J."/>
            <person name="Bouchez O."/>
            <person name="Roques C."/>
            <person name="Iampietro C."/>
            <person name="Lluch J."/>
            <person name="Castinel A."/>
            <person name="Donnadieu C."/>
            <person name="Desvignes T."/>
            <person name="Floi Bucao C."/>
            <person name="Jouanno E."/>
            <person name="Wen M."/>
            <person name="Mejri S."/>
            <person name="Dirks R."/>
            <person name="Jansen H."/>
            <person name="Henkel C."/>
            <person name="Chen W.J."/>
            <person name="Zahm M."/>
            <person name="Cabau C."/>
            <person name="Klopp C."/>
            <person name="Thompson A.W."/>
            <person name="Robinson-Rechavi M."/>
            <person name="Braasch I."/>
            <person name="Lecointre G."/>
            <person name="Bobe J."/>
            <person name="Postlethwait J.H."/>
            <person name="Berthelot C."/>
            <person name="Roest Crollius H."/>
            <person name="Guiguen Y."/>
        </authorList>
    </citation>
    <scope>NUCLEOTIDE SEQUENCE</scope>
    <source>
        <strain evidence="2">NC1722</strain>
    </source>
</reference>
<keyword evidence="3" id="KW-1185">Reference proteome</keyword>
<accession>A0AAD7SLY5</accession>
<feature type="region of interest" description="Disordered" evidence="1">
    <location>
        <begin position="14"/>
        <end position="65"/>
    </location>
</feature>
<dbReference type="Proteomes" id="UP001221898">
    <property type="component" value="Unassembled WGS sequence"/>
</dbReference>
<evidence type="ECO:0000313" key="2">
    <source>
        <dbReference type="EMBL" id="KAJ8405046.1"/>
    </source>
</evidence>
<feature type="compositionally biased region" description="Pro residues" evidence="1">
    <location>
        <begin position="38"/>
        <end position="47"/>
    </location>
</feature>
<protein>
    <submittedName>
        <fullName evidence="2">Uncharacterized protein</fullName>
    </submittedName>
</protein>
<dbReference type="AlphaFoldDB" id="A0AAD7SLY5"/>